<evidence type="ECO:0000256" key="7">
    <source>
        <dbReference type="ARBA" id="ARBA00023010"/>
    </source>
</evidence>
<keyword evidence="5" id="KW-0653">Protein transport</keyword>
<evidence type="ECO:0000256" key="8">
    <source>
        <dbReference type="ARBA" id="ARBA00023136"/>
    </source>
</evidence>
<feature type="compositionally biased region" description="Polar residues" evidence="9">
    <location>
        <begin position="81"/>
        <end position="107"/>
    </location>
</feature>
<dbReference type="HAMAP" id="MF_00236">
    <property type="entry name" value="TatA_E"/>
    <property type="match status" value="1"/>
</dbReference>
<keyword evidence="3" id="KW-1003">Cell membrane</keyword>
<comment type="caution">
    <text evidence="10">The sequence shown here is derived from an EMBL/GenBank/DDBJ whole genome shotgun (WGS) entry which is preliminary data.</text>
</comment>
<keyword evidence="2" id="KW-0813">Transport</keyword>
<name>A0A0F8ZSR8_9ZZZZ</name>
<dbReference type="PANTHER" id="PTHR42982:SF1">
    <property type="entry name" value="SEC-INDEPENDENT PROTEIN TRANSLOCASE PROTEIN TATA"/>
    <property type="match status" value="1"/>
</dbReference>
<dbReference type="Gene3D" id="1.20.5.3310">
    <property type="match status" value="1"/>
</dbReference>
<evidence type="ECO:0000256" key="2">
    <source>
        <dbReference type="ARBA" id="ARBA00022448"/>
    </source>
</evidence>
<feature type="compositionally biased region" description="Polar residues" evidence="9">
    <location>
        <begin position="115"/>
        <end position="163"/>
    </location>
</feature>
<keyword evidence="4" id="KW-0812">Transmembrane</keyword>
<protein>
    <recommendedName>
        <fullName evidence="11">Sec-independent protein translocase protein TatA</fullName>
    </recommendedName>
</protein>
<dbReference type="Pfam" id="PF02416">
    <property type="entry name" value="TatA_B_E"/>
    <property type="match status" value="1"/>
</dbReference>
<keyword evidence="8" id="KW-0472">Membrane</keyword>
<dbReference type="GO" id="GO:0005886">
    <property type="term" value="C:plasma membrane"/>
    <property type="evidence" value="ECO:0007669"/>
    <property type="project" value="UniProtKB-SubCell"/>
</dbReference>
<keyword evidence="6" id="KW-1133">Transmembrane helix</keyword>
<dbReference type="EMBL" id="LAZR01058643">
    <property type="protein sequence ID" value="KKK69454.1"/>
    <property type="molecule type" value="Genomic_DNA"/>
</dbReference>
<evidence type="ECO:0000256" key="9">
    <source>
        <dbReference type="SAM" id="MobiDB-lite"/>
    </source>
</evidence>
<comment type="subcellular location">
    <subcellularLocation>
        <location evidence="1">Cell membrane</location>
        <topology evidence="1">Single-pass membrane protein</topology>
    </subcellularLocation>
</comment>
<dbReference type="InterPro" id="IPR003369">
    <property type="entry name" value="TatA/B/E"/>
</dbReference>
<feature type="region of interest" description="Disordered" evidence="9">
    <location>
        <begin position="46"/>
        <end position="163"/>
    </location>
</feature>
<evidence type="ECO:0000256" key="5">
    <source>
        <dbReference type="ARBA" id="ARBA00022927"/>
    </source>
</evidence>
<proteinExistence type="inferred from homology"/>
<dbReference type="InterPro" id="IPR006312">
    <property type="entry name" value="TatA/E"/>
</dbReference>
<dbReference type="NCBIfam" id="TIGR01411">
    <property type="entry name" value="tatAE"/>
    <property type="match status" value="1"/>
</dbReference>
<reference evidence="10" key="1">
    <citation type="journal article" date="2015" name="Nature">
        <title>Complex archaea that bridge the gap between prokaryotes and eukaryotes.</title>
        <authorList>
            <person name="Spang A."/>
            <person name="Saw J.H."/>
            <person name="Jorgensen S.L."/>
            <person name="Zaremba-Niedzwiedzka K."/>
            <person name="Martijn J."/>
            <person name="Lind A.E."/>
            <person name="van Eijk R."/>
            <person name="Schleper C."/>
            <person name="Guy L."/>
            <person name="Ettema T.J."/>
        </authorList>
    </citation>
    <scope>NUCLEOTIDE SEQUENCE</scope>
</reference>
<organism evidence="10">
    <name type="scientific">marine sediment metagenome</name>
    <dbReference type="NCBI Taxonomy" id="412755"/>
    <lineage>
        <taxon>unclassified sequences</taxon>
        <taxon>metagenomes</taxon>
        <taxon>ecological metagenomes</taxon>
    </lineage>
</organism>
<evidence type="ECO:0000256" key="3">
    <source>
        <dbReference type="ARBA" id="ARBA00022475"/>
    </source>
</evidence>
<evidence type="ECO:0000256" key="4">
    <source>
        <dbReference type="ARBA" id="ARBA00022692"/>
    </source>
</evidence>
<dbReference type="PRINTS" id="PR01506">
    <property type="entry name" value="TATBPROTEIN"/>
</dbReference>
<dbReference type="GO" id="GO:0043953">
    <property type="term" value="P:protein transport by the Tat complex"/>
    <property type="evidence" value="ECO:0007669"/>
    <property type="project" value="InterPro"/>
</dbReference>
<keyword evidence="7" id="KW-0811">Translocation</keyword>
<sequence length="163" mass="17677">MFGGIGMQEILIVLIIGLLVFGASRLPKIARSLGLGIKEFKKTIKGLDDDDDEPSKIQYVQQPPVNQQPNQPYNPGVQQQAYDPNQPYHQNQGAPMQPQNTQVNMGQPQAPVNAPVQNQAAPQNPAHNQGNAPNQDQAQGQGTAPNQDQEDQANVPNQDQAKA</sequence>
<evidence type="ECO:0000256" key="6">
    <source>
        <dbReference type="ARBA" id="ARBA00022989"/>
    </source>
</evidence>
<evidence type="ECO:0008006" key="11">
    <source>
        <dbReference type="Google" id="ProtNLM"/>
    </source>
</evidence>
<feature type="compositionally biased region" description="Low complexity" evidence="9">
    <location>
        <begin position="58"/>
        <end position="80"/>
    </location>
</feature>
<dbReference type="PANTHER" id="PTHR42982">
    <property type="entry name" value="SEC-INDEPENDENT PROTEIN TRANSLOCASE PROTEIN TATA"/>
    <property type="match status" value="1"/>
</dbReference>
<accession>A0A0F8ZSR8</accession>
<evidence type="ECO:0000256" key="1">
    <source>
        <dbReference type="ARBA" id="ARBA00004162"/>
    </source>
</evidence>
<evidence type="ECO:0000313" key="10">
    <source>
        <dbReference type="EMBL" id="KKK69454.1"/>
    </source>
</evidence>
<dbReference type="AlphaFoldDB" id="A0A0F8ZSR8"/>
<gene>
    <name evidence="10" type="ORF">LCGC14_2933860</name>
</gene>